<name>A0ABQ9EEQ2_TEGGR</name>
<evidence type="ECO:0000313" key="3">
    <source>
        <dbReference type="Proteomes" id="UP001217089"/>
    </source>
</evidence>
<feature type="coiled-coil region" evidence="1">
    <location>
        <begin position="12"/>
        <end position="101"/>
    </location>
</feature>
<evidence type="ECO:0000313" key="2">
    <source>
        <dbReference type="EMBL" id="KAJ8301920.1"/>
    </source>
</evidence>
<accession>A0ABQ9EEQ2</accession>
<comment type="caution">
    <text evidence="2">The sequence shown here is derived from an EMBL/GenBank/DDBJ whole genome shotgun (WGS) entry which is preliminary data.</text>
</comment>
<keyword evidence="3" id="KW-1185">Reference proteome</keyword>
<sequence length="138" mass="16290">MASDFGETQKLLEKTQTKERKLKSEIKAFKRKLYSSDKKKSRKGDSYDALKKANNHLTKKNDDLMKELELKLNNNVIKAEKKELKNENDYLRNILNDYEELLVFDDSVGQYRPELNLSVQFSVIESQIDFLQRQQVIE</sequence>
<evidence type="ECO:0000256" key="1">
    <source>
        <dbReference type="SAM" id="Coils"/>
    </source>
</evidence>
<reference evidence="2 3" key="1">
    <citation type="submission" date="2022-12" db="EMBL/GenBank/DDBJ databases">
        <title>Chromosome-level genome of Tegillarca granosa.</title>
        <authorList>
            <person name="Kim J."/>
        </authorList>
    </citation>
    <scope>NUCLEOTIDE SEQUENCE [LARGE SCALE GENOMIC DNA]</scope>
    <source>
        <strain evidence="2">Teg-2019</strain>
        <tissue evidence="2">Adductor muscle</tissue>
    </source>
</reference>
<dbReference type="Proteomes" id="UP001217089">
    <property type="component" value="Unassembled WGS sequence"/>
</dbReference>
<gene>
    <name evidence="2" type="ORF">KUTeg_020907</name>
</gene>
<dbReference type="EMBL" id="JARBDR010000918">
    <property type="protein sequence ID" value="KAJ8301920.1"/>
    <property type="molecule type" value="Genomic_DNA"/>
</dbReference>
<organism evidence="2 3">
    <name type="scientific">Tegillarca granosa</name>
    <name type="common">Malaysian cockle</name>
    <name type="synonym">Anadara granosa</name>
    <dbReference type="NCBI Taxonomy" id="220873"/>
    <lineage>
        <taxon>Eukaryota</taxon>
        <taxon>Metazoa</taxon>
        <taxon>Spiralia</taxon>
        <taxon>Lophotrochozoa</taxon>
        <taxon>Mollusca</taxon>
        <taxon>Bivalvia</taxon>
        <taxon>Autobranchia</taxon>
        <taxon>Pteriomorphia</taxon>
        <taxon>Arcoida</taxon>
        <taxon>Arcoidea</taxon>
        <taxon>Arcidae</taxon>
        <taxon>Tegillarca</taxon>
    </lineage>
</organism>
<protein>
    <submittedName>
        <fullName evidence="2">Uncharacterized protein</fullName>
    </submittedName>
</protein>
<keyword evidence="1" id="KW-0175">Coiled coil</keyword>
<proteinExistence type="predicted"/>